<dbReference type="AlphaFoldDB" id="A0A4R7D314"/>
<keyword evidence="2" id="KW-0732">Signal</keyword>
<gene>
    <name evidence="3" type="ORF">B0I21_103187</name>
</gene>
<evidence type="ECO:0008006" key="5">
    <source>
        <dbReference type="Google" id="ProtNLM"/>
    </source>
</evidence>
<feature type="compositionally biased region" description="Polar residues" evidence="1">
    <location>
        <begin position="64"/>
        <end position="74"/>
    </location>
</feature>
<evidence type="ECO:0000256" key="2">
    <source>
        <dbReference type="SAM" id="SignalP"/>
    </source>
</evidence>
<protein>
    <recommendedName>
        <fullName evidence="5">PBCV-specific basic adaptor protein</fullName>
    </recommendedName>
</protein>
<feature type="signal peptide" evidence="2">
    <location>
        <begin position="1"/>
        <end position="19"/>
    </location>
</feature>
<evidence type="ECO:0000313" key="4">
    <source>
        <dbReference type="Proteomes" id="UP000294752"/>
    </source>
</evidence>
<feature type="chain" id="PRO_5020304714" description="PBCV-specific basic adaptor protein" evidence="2">
    <location>
        <begin position="20"/>
        <end position="106"/>
    </location>
</feature>
<dbReference type="EMBL" id="SNZV01000003">
    <property type="protein sequence ID" value="TDS14692.1"/>
    <property type="molecule type" value="Genomic_DNA"/>
</dbReference>
<comment type="caution">
    <text evidence="3">The sequence shown here is derived from an EMBL/GenBank/DDBJ whole genome shotgun (WGS) entry which is preliminary data.</text>
</comment>
<evidence type="ECO:0000256" key="1">
    <source>
        <dbReference type="SAM" id="MobiDB-lite"/>
    </source>
</evidence>
<proteinExistence type="predicted"/>
<dbReference type="Proteomes" id="UP000294752">
    <property type="component" value="Unassembled WGS sequence"/>
</dbReference>
<accession>A0A4R7D314</accession>
<keyword evidence="4" id="KW-1185">Reference proteome</keyword>
<reference evidence="3 4" key="1">
    <citation type="submission" date="2019-03" db="EMBL/GenBank/DDBJ databases">
        <title>Genomic Encyclopedia of Type Strains, Phase III (KMG-III): the genomes of soil and plant-associated and newly described type strains.</title>
        <authorList>
            <person name="Whitman W."/>
        </authorList>
    </citation>
    <scope>NUCLEOTIDE SEQUENCE [LARGE SCALE GENOMIC DNA]</scope>
    <source>
        <strain evidence="3 4">CGMCC 1.12801</strain>
    </source>
</reference>
<sequence length="106" mass="11675">MNKLLLTFLLTTISFLSYAQNQYATTSNGRTVLLKPNGTWEYVQSDGGTTQRTTANGRAGASKYSVSSQATSSRAKQRQYIRGPRGGCYYINANGNKTYVDRSLCN</sequence>
<dbReference type="RefSeq" id="WP_133639743.1">
    <property type="nucleotide sequence ID" value="NZ_SNZV01000003.1"/>
</dbReference>
<evidence type="ECO:0000313" key="3">
    <source>
        <dbReference type="EMBL" id="TDS14692.1"/>
    </source>
</evidence>
<feature type="region of interest" description="Disordered" evidence="1">
    <location>
        <begin position="44"/>
        <end position="79"/>
    </location>
</feature>
<dbReference type="OrthoDB" id="711462at2"/>
<feature type="compositionally biased region" description="Polar residues" evidence="1">
    <location>
        <begin position="46"/>
        <end position="56"/>
    </location>
</feature>
<name>A0A4R7D314_9SPHI</name>
<organism evidence="3 4">
    <name type="scientific">Sphingobacterium paludis</name>
    <dbReference type="NCBI Taxonomy" id="1476465"/>
    <lineage>
        <taxon>Bacteria</taxon>
        <taxon>Pseudomonadati</taxon>
        <taxon>Bacteroidota</taxon>
        <taxon>Sphingobacteriia</taxon>
        <taxon>Sphingobacteriales</taxon>
        <taxon>Sphingobacteriaceae</taxon>
        <taxon>Sphingobacterium</taxon>
    </lineage>
</organism>